<comment type="caution">
    <text evidence="2">The sequence shown here is derived from an EMBL/GenBank/DDBJ whole genome shotgun (WGS) entry which is preliminary data.</text>
</comment>
<proteinExistence type="predicted"/>
<accession>A0A0C1R621</accession>
<keyword evidence="3" id="KW-1185">Reference proteome</keyword>
<reference evidence="1" key="2">
    <citation type="submission" date="2019-11" db="EMBL/GenBank/DDBJ databases">
        <title>Improved Assembly of Tolypothrix boutellei genome.</title>
        <authorList>
            <person name="Sarangi A.N."/>
            <person name="Mukherjee M."/>
            <person name="Ghosh S."/>
            <person name="Singh D."/>
            <person name="Das A."/>
            <person name="Kant S."/>
            <person name="Prusty A."/>
            <person name="Tripathy S."/>
        </authorList>
    </citation>
    <scope>NUCLEOTIDE SEQUENCE</scope>
    <source>
        <strain evidence="1">VB521301</strain>
    </source>
</reference>
<dbReference type="AlphaFoldDB" id="A0A0C1R621"/>
<evidence type="ECO:0000313" key="3">
    <source>
        <dbReference type="Proteomes" id="UP000029738"/>
    </source>
</evidence>
<sequence length="140" mass="16710">MGKYQTTEEINNLITSFEDCTLPRCQWTHAAHLTVALWYLTQYEVKEAIELIREGIKKYNFAMKIETTKDGGYHETLTLFWIQRGSQYLLSARTQDSLLQLVNEFVDYYQDRHLPFQYYTRDLLMSWEARNTWVAPDLKP</sequence>
<organism evidence="2">
    <name type="scientific">Tolypothrix bouteillei VB521301</name>
    <dbReference type="NCBI Taxonomy" id="1479485"/>
    <lineage>
        <taxon>Bacteria</taxon>
        <taxon>Bacillati</taxon>
        <taxon>Cyanobacteriota</taxon>
        <taxon>Cyanophyceae</taxon>
        <taxon>Nostocales</taxon>
        <taxon>Tolypothrichaceae</taxon>
        <taxon>Tolypothrix</taxon>
    </lineage>
</organism>
<dbReference type="Proteomes" id="UP000029738">
    <property type="component" value="Unassembled WGS sequence"/>
</dbReference>
<dbReference type="STRING" id="1479485.DA73_0206030"/>
<protein>
    <submittedName>
        <fullName evidence="2">Uncharacterized protein</fullName>
    </submittedName>
</protein>
<reference evidence="2" key="1">
    <citation type="journal article" date="2015" name="Genome Announc.">
        <title>Draft Genome Sequence of Tolypothrix boutellei Strain VB521301.</title>
        <authorList>
            <person name="Chandrababunaidu M.M."/>
            <person name="Singh D."/>
            <person name="Sen D."/>
            <person name="Bhan S."/>
            <person name="Das S."/>
            <person name="Gupta A."/>
            <person name="Adhikary S.P."/>
            <person name="Tripathy S."/>
        </authorList>
    </citation>
    <scope>NUCLEOTIDE SEQUENCE</scope>
    <source>
        <strain evidence="2">VB521301</strain>
    </source>
</reference>
<dbReference type="OrthoDB" id="117988at2"/>
<dbReference type="EMBL" id="JHEG02000019">
    <property type="protein sequence ID" value="KIE12999.1"/>
    <property type="molecule type" value="Genomic_DNA"/>
</dbReference>
<dbReference type="RefSeq" id="WP_038085423.1">
    <property type="nucleotide sequence ID" value="NZ_JHEG04000001.1"/>
</dbReference>
<evidence type="ECO:0000313" key="2">
    <source>
        <dbReference type="EMBL" id="KIE12999.1"/>
    </source>
</evidence>
<gene>
    <name evidence="2" type="ORF">DA73_0206030</name>
    <name evidence="1" type="ORF">DA73_0400023155</name>
</gene>
<evidence type="ECO:0000313" key="1">
    <source>
        <dbReference type="EMBL" id="KAF3888064.1"/>
    </source>
</evidence>
<dbReference type="EMBL" id="JHEG04000001">
    <property type="protein sequence ID" value="KAF3888064.1"/>
    <property type="molecule type" value="Genomic_DNA"/>
</dbReference>
<name>A0A0C1R621_9CYAN</name>